<dbReference type="AlphaFoldDB" id="A0A657LLI9"/>
<accession>A0A657LLI9</accession>
<evidence type="ECO:0000313" key="1">
    <source>
        <dbReference type="EMBL" id="OJF90268.1"/>
    </source>
</evidence>
<name>A0A657LLI9_9HYPH</name>
<dbReference type="EMBL" id="LSRP01000142">
    <property type="protein sequence ID" value="OJF90268.1"/>
    <property type="molecule type" value="Genomic_DNA"/>
</dbReference>
<organism evidence="1 2">
    <name type="scientific">Pararhizobium antarcticum</name>
    <dbReference type="NCBI Taxonomy" id="1798805"/>
    <lineage>
        <taxon>Bacteria</taxon>
        <taxon>Pseudomonadati</taxon>
        <taxon>Pseudomonadota</taxon>
        <taxon>Alphaproteobacteria</taxon>
        <taxon>Hyphomicrobiales</taxon>
        <taxon>Rhizobiaceae</taxon>
        <taxon>Rhizobium/Agrobacterium group</taxon>
        <taxon>Pararhizobium</taxon>
    </lineage>
</organism>
<comment type="caution">
    <text evidence="1">The sequence shown here is derived from an EMBL/GenBank/DDBJ whole genome shotgun (WGS) entry which is preliminary data.</text>
</comment>
<dbReference type="RefSeq" id="WP_071835696.1">
    <property type="nucleotide sequence ID" value="NZ_LSRP01000142.1"/>
</dbReference>
<protein>
    <submittedName>
        <fullName evidence="1">Uncharacterized protein</fullName>
    </submittedName>
</protein>
<reference evidence="1 2" key="1">
    <citation type="submission" date="2016-02" db="EMBL/GenBank/DDBJ databases">
        <title>Genome sequencing of a beta-galactosidase producing bacteria Rhizobium sp. 59.</title>
        <authorList>
            <person name="Wang D."/>
            <person name="Kot W."/>
            <person name="Qin Y."/>
            <person name="Hansen L."/>
            <person name="Naqvi K."/>
            <person name="Rensing C."/>
        </authorList>
    </citation>
    <scope>NUCLEOTIDE SEQUENCE [LARGE SCALE GENOMIC DNA]</scope>
    <source>
        <strain evidence="1 2">59</strain>
    </source>
</reference>
<proteinExistence type="predicted"/>
<gene>
    <name evidence="1" type="ORF">AX760_24340</name>
</gene>
<keyword evidence="2" id="KW-1185">Reference proteome</keyword>
<dbReference type="OrthoDB" id="8373783at2"/>
<evidence type="ECO:0000313" key="2">
    <source>
        <dbReference type="Proteomes" id="UP000182661"/>
    </source>
</evidence>
<dbReference type="Proteomes" id="UP000182661">
    <property type="component" value="Unassembled WGS sequence"/>
</dbReference>
<sequence length="72" mass="8080">MPDDEIDTIALLRAMADSPKRDNSAYHQAMAEARQAFEDAEAALGGPVRVKVKTKIKNNGAYTVKWTFKRRD</sequence>